<reference evidence="1 2" key="1">
    <citation type="journal article" date="2019" name="Int. J. Syst. Evol. Microbiol.">
        <title>The Global Catalogue of Microorganisms (GCM) 10K type strain sequencing project: providing services to taxonomists for standard genome sequencing and annotation.</title>
        <authorList>
            <consortium name="The Broad Institute Genomics Platform"/>
            <consortium name="The Broad Institute Genome Sequencing Center for Infectious Disease"/>
            <person name="Wu L."/>
            <person name="Ma J."/>
        </authorList>
    </citation>
    <scope>NUCLEOTIDE SEQUENCE [LARGE SCALE GENOMIC DNA]</scope>
    <source>
        <strain evidence="1 2">JCM 11117</strain>
    </source>
</reference>
<comment type="caution">
    <text evidence="1">The sequence shown here is derived from an EMBL/GenBank/DDBJ whole genome shotgun (WGS) entry which is preliminary data.</text>
</comment>
<dbReference type="Proteomes" id="UP001499967">
    <property type="component" value="Unassembled WGS sequence"/>
</dbReference>
<keyword evidence="2" id="KW-1185">Reference proteome</keyword>
<accession>A0ABN1NLA2</accession>
<dbReference type="EMBL" id="BAAAHP010000377">
    <property type="protein sequence ID" value="GAA0911083.1"/>
    <property type="molecule type" value="Genomic_DNA"/>
</dbReference>
<dbReference type="RefSeq" id="WP_343947331.1">
    <property type="nucleotide sequence ID" value="NZ_BAAAHP010000377.1"/>
</dbReference>
<sequence length="173" mass="18608">MARRVVSDRGSLVSLAALGSLFGHYGGDYLVQDDCMAAHKQQRTRCGRRELVLHAGTYAATQAVTKAVFYQVAGLRVPLLAQLAGAAVEGVLHAVIDDGRLLKRFSRIGAGRARFTDEQGRPLGRQERFHDLAAAGVNGRMLMDQAIHHQVQIPAGVLVTVAVATLISRKAGR</sequence>
<name>A0ABN1NLA2_9PSEU</name>
<protein>
    <submittedName>
        <fullName evidence="1">Uncharacterized protein</fullName>
    </submittedName>
</protein>
<evidence type="ECO:0000313" key="1">
    <source>
        <dbReference type="EMBL" id="GAA0911083.1"/>
    </source>
</evidence>
<proteinExistence type="predicted"/>
<organism evidence="1 2">
    <name type="scientific">Pseudonocardia zijingensis</name>
    <dbReference type="NCBI Taxonomy" id="153376"/>
    <lineage>
        <taxon>Bacteria</taxon>
        <taxon>Bacillati</taxon>
        <taxon>Actinomycetota</taxon>
        <taxon>Actinomycetes</taxon>
        <taxon>Pseudonocardiales</taxon>
        <taxon>Pseudonocardiaceae</taxon>
        <taxon>Pseudonocardia</taxon>
    </lineage>
</organism>
<gene>
    <name evidence="1" type="ORF">GCM10009559_82020</name>
</gene>
<evidence type="ECO:0000313" key="2">
    <source>
        <dbReference type="Proteomes" id="UP001499967"/>
    </source>
</evidence>